<dbReference type="InterPro" id="IPR021153">
    <property type="entry name" value="HrcA_C"/>
</dbReference>
<dbReference type="GO" id="GO:0003677">
    <property type="term" value="F:DNA binding"/>
    <property type="evidence" value="ECO:0007669"/>
    <property type="project" value="InterPro"/>
</dbReference>
<keyword evidence="4 6" id="KW-0804">Transcription</keyword>
<dbReference type="Gene3D" id="1.10.10.10">
    <property type="entry name" value="Winged helix-like DNA-binding domain superfamily/Winged helix DNA-binding domain"/>
    <property type="match status" value="1"/>
</dbReference>
<reference evidence="8 9" key="1">
    <citation type="submission" date="2008-07" db="EMBL/GenBank/DDBJ databases">
        <authorList>
            <person name="Gonzalez J."/>
            <person name="Sokolova T."/>
            <person name="Ferriera S."/>
            <person name="Johnson J."/>
            <person name="Kravitz S."/>
            <person name="Beeson K."/>
            <person name="Sutton G."/>
            <person name="Rogers Y.-H."/>
            <person name="Friedman R."/>
            <person name="Frazier M."/>
            <person name="Venter J.C."/>
        </authorList>
    </citation>
    <scope>NUCLEOTIDE SEQUENCE [LARGE SCALE GENOMIC DNA]</scope>
    <source>
        <strain evidence="8 9">DSM 12653</strain>
    </source>
</reference>
<name>A0A0F5PQ55_9THEO</name>
<comment type="similarity">
    <text evidence="6">Belongs to the HrcA family.</text>
</comment>
<keyword evidence="3 6" id="KW-0346">Stress response</keyword>
<dbReference type="InterPro" id="IPR036388">
    <property type="entry name" value="WH-like_DNA-bd_sf"/>
</dbReference>
<dbReference type="HAMAP" id="MF_00081">
    <property type="entry name" value="HrcA"/>
    <property type="match status" value="1"/>
</dbReference>
<gene>
    <name evidence="6" type="primary">hrcA</name>
    <name evidence="8" type="ORF">CDSM653_00990</name>
</gene>
<evidence type="ECO:0000256" key="6">
    <source>
        <dbReference type="HAMAP-Rule" id="MF_00081"/>
    </source>
</evidence>
<proteinExistence type="inferred from homology"/>
<evidence type="ECO:0000256" key="5">
    <source>
        <dbReference type="ARBA" id="ARBA00055319"/>
    </source>
</evidence>
<dbReference type="PANTHER" id="PTHR34824">
    <property type="entry name" value="HEAT-INDUCIBLE TRANSCRIPTION REPRESSOR HRCA"/>
    <property type="match status" value="1"/>
</dbReference>
<reference evidence="9" key="3">
    <citation type="submission" date="2015-02" db="EMBL/GenBank/DDBJ databases">
        <title>Genome analysis of three genomes within the thermophilic hydrogenogenic bacterial species Caldanaerobacter subterraneus.</title>
        <authorList>
            <person name="Sant'Anna F.H."/>
            <person name="Lebedinsky A."/>
            <person name="Sokolova T."/>
            <person name="Robb F.T."/>
            <person name="Gonzalez J.M."/>
        </authorList>
    </citation>
    <scope>NUCLEOTIDE SEQUENCE [LARGE SCALE GENOMIC DNA]</scope>
    <source>
        <strain evidence="9">DSM 12653</strain>
    </source>
</reference>
<evidence type="ECO:0000256" key="2">
    <source>
        <dbReference type="ARBA" id="ARBA00023015"/>
    </source>
</evidence>
<dbReference type="InterPro" id="IPR023120">
    <property type="entry name" value="WHTH_transcript_rep_HrcA_IDD"/>
</dbReference>
<dbReference type="Pfam" id="PF01628">
    <property type="entry name" value="HrcA"/>
    <property type="match status" value="1"/>
</dbReference>
<feature type="domain" description="Heat-inducible transcription repressor HrcA C-terminal" evidence="7">
    <location>
        <begin position="114"/>
        <end position="332"/>
    </location>
</feature>
<dbReference type="NCBIfam" id="TIGR00331">
    <property type="entry name" value="hrcA"/>
    <property type="match status" value="1"/>
</dbReference>
<comment type="function">
    <text evidence="5 6">Negative regulator of class I heat shock genes (grpE-dnaK-dnaJ and groELS operons). Prevents heat-shock induction of these operons.</text>
</comment>
<dbReference type="SUPFAM" id="SSF55781">
    <property type="entry name" value="GAF domain-like"/>
    <property type="match status" value="1"/>
</dbReference>
<dbReference type="PANTHER" id="PTHR34824:SF1">
    <property type="entry name" value="HEAT-INDUCIBLE TRANSCRIPTION REPRESSOR HRCA"/>
    <property type="match status" value="1"/>
</dbReference>
<dbReference type="InterPro" id="IPR029016">
    <property type="entry name" value="GAF-like_dom_sf"/>
</dbReference>
<dbReference type="FunFam" id="1.10.10.10:FF:000049">
    <property type="entry name" value="Heat-inducible transcription repressor HrcA"/>
    <property type="match status" value="1"/>
</dbReference>
<evidence type="ECO:0000256" key="3">
    <source>
        <dbReference type="ARBA" id="ARBA00023016"/>
    </source>
</evidence>
<dbReference type="GO" id="GO:0045892">
    <property type="term" value="P:negative regulation of DNA-templated transcription"/>
    <property type="evidence" value="ECO:0007669"/>
    <property type="project" value="UniProtKB-UniRule"/>
</dbReference>
<dbReference type="InterPro" id="IPR036390">
    <property type="entry name" value="WH_DNA-bd_sf"/>
</dbReference>
<dbReference type="SUPFAM" id="SSF46785">
    <property type="entry name" value="Winged helix' DNA-binding domain"/>
    <property type="match status" value="1"/>
</dbReference>
<reference evidence="8 9" key="2">
    <citation type="journal article" date="2015" name="BMC Genomics">
        <title>Analysis of three genomes within the thermophilic bacterial species Caldanaerobacter subterraneus with a focus on carbon monoxide dehydrogenase evolution and hydrolase diversity.</title>
        <authorList>
            <person name="Sant'Anna F.H."/>
            <person name="Lebedinsky A.V."/>
            <person name="Sokolova T.G."/>
            <person name="Robb F.T."/>
            <person name="Gonzalez J.M."/>
        </authorList>
    </citation>
    <scope>NUCLEOTIDE SEQUENCE [LARGE SCALE GENOMIC DNA]</scope>
    <source>
        <strain evidence="8 9">DSM 12653</strain>
    </source>
</reference>
<protein>
    <recommendedName>
        <fullName evidence="6">Heat-inducible transcription repressor HrcA</fullName>
    </recommendedName>
</protein>
<dbReference type="AlphaFoldDB" id="A0A0F5PQ55"/>
<keyword evidence="1 6" id="KW-0678">Repressor</keyword>
<comment type="caution">
    <text evidence="8">The sequence shown here is derived from an EMBL/GenBank/DDBJ whole genome shotgun (WGS) entry which is preliminary data.</text>
</comment>
<dbReference type="Gene3D" id="3.30.450.40">
    <property type="match status" value="1"/>
</dbReference>
<evidence type="ECO:0000256" key="4">
    <source>
        <dbReference type="ARBA" id="ARBA00023163"/>
    </source>
</evidence>
<dbReference type="Proteomes" id="UP000010146">
    <property type="component" value="Unassembled WGS sequence"/>
</dbReference>
<keyword evidence="2 6" id="KW-0805">Transcription regulation</keyword>
<dbReference type="InterPro" id="IPR002571">
    <property type="entry name" value="HrcA"/>
</dbReference>
<dbReference type="PIRSF" id="PIRSF005485">
    <property type="entry name" value="HrcA"/>
    <property type="match status" value="1"/>
</dbReference>
<accession>A0A0F5PQ55</accession>
<evidence type="ECO:0000313" key="9">
    <source>
        <dbReference type="Proteomes" id="UP000010146"/>
    </source>
</evidence>
<dbReference type="EMBL" id="ABXP02000056">
    <property type="protein sequence ID" value="KKC29979.1"/>
    <property type="molecule type" value="Genomic_DNA"/>
</dbReference>
<dbReference type="Gene3D" id="3.30.390.60">
    <property type="entry name" value="Heat-inducible transcription repressor hrca homolog, domain 3"/>
    <property type="match status" value="1"/>
</dbReference>
<evidence type="ECO:0000259" key="7">
    <source>
        <dbReference type="Pfam" id="PF01628"/>
    </source>
</evidence>
<evidence type="ECO:0000256" key="1">
    <source>
        <dbReference type="ARBA" id="ARBA00022491"/>
    </source>
</evidence>
<organism evidence="8 9">
    <name type="scientific">Caldanaerobacter subterraneus subsp. pacificus DSM 12653</name>
    <dbReference type="NCBI Taxonomy" id="391606"/>
    <lineage>
        <taxon>Bacteria</taxon>
        <taxon>Bacillati</taxon>
        <taxon>Bacillota</taxon>
        <taxon>Clostridia</taxon>
        <taxon>Thermoanaerobacterales</taxon>
        <taxon>Thermoanaerobacteraceae</taxon>
        <taxon>Caldanaerobacter</taxon>
    </lineage>
</organism>
<evidence type="ECO:0000313" key="8">
    <source>
        <dbReference type="EMBL" id="KKC29979.1"/>
    </source>
</evidence>
<sequence length="354" mass="40600">MRVLIIHGVVKMPLDDRKKRILFAVVTDYIMTAEPIGSRTIAKKYNMGISSATIRNEMADLEEMGYLEQPHTSAGRIPSDKGYRFYVDTILQNFMKEDLSPPPRVREEVIAEFDEIVKKYAKILADITHHATVAKMPKLNPDKIKRLQLIPVASNKMIMVVITDTGIVKNYLLNLCQSVDRNVFEFLNNLLNDKIAGKSEKAIFNFLEKELKDTLGDMAFMADELIKTILLSLKQLQETDVYTDGTLHILDFPEYKDLNKAKNFLSLLDNKSLLNEVLEPVDDFVDVKIGRENRFEEMRELSVIKTTYKINDRVVGTIGIIGPTRMDYRRLISELTLMTRELSNLLSSIYNDEI</sequence>